<evidence type="ECO:0000313" key="5">
    <source>
        <dbReference type="Proteomes" id="UP001209878"/>
    </source>
</evidence>
<evidence type="ECO:0000256" key="2">
    <source>
        <dbReference type="ARBA" id="ARBA00022729"/>
    </source>
</evidence>
<keyword evidence="3" id="KW-0677">Repeat</keyword>
<dbReference type="SUPFAM" id="SSF52058">
    <property type="entry name" value="L domain-like"/>
    <property type="match status" value="1"/>
</dbReference>
<dbReference type="AlphaFoldDB" id="A0AAD9P999"/>
<evidence type="ECO:0000256" key="1">
    <source>
        <dbReference type="ARBA" id="ARBA00022614"/>
    </source>
</evidence>
<reference evidence="4" key="1">
    <citation type="journal article" date="2023" name="Mol. Biol. Evol.">
        <title>Third-Generation Sequencing Reveals the Adaptive Role of the Epigenome in Three Deep-Sea Polychaetes.</title>
        <authorList>
            <person name="Perez M."/>
            <person name="Aroh O."/>
            <person name="Sun Y."/>
            <person name="Lan Y."/>
            <person name="Juniper S.K."/>
            <person name="Young C.R."/>
            <person name="Angers B."/>
            <person name="Qian P.Y."/>
        </authorList>
    </citation>
    <scope>NUCLEOTIDE SEQUENCE</scope>
    <source>
        <strain evidence="4">R07B-5</strain>
    </source>
</reference>
<dbReference type="PANTHER" id="PTHR24366">
    <property type="entry name" value="IG(IMMUNOGLOBULIN) AND LRR(LEUCINE RICH REPEAT) DOMAINS"/>
    <property type="match status" value="1"/>
</dbReference>
<protein>
    <submittedName>
        <fullName evidence="4">Uncharacterized protein</fullName>
    </submittedName>
</protein>
<keyword evidence="5" id="KW-1185">Reference proteome</keyword>
<comment type="caution">
    <text evidence="4">The sequence shown here is derived from an EMBL/GenBank/DDBJ whole genome shotgun (WGS) entry which is preliminary data.</text>
</comment>
<evidence type="ECO:0000313" key="4">
    <source>
        <dbReference type="EMBL" id="KAK2190578.1"/>
    </source>
</evidence>
<dbReference type="InterPro" id="IPR032675">
    <property type="entry name" value="LRR_dom_sf"/>
</dbReference>
<name>A0AAD9P999_RIDPI</name>
<accession>A0AAD9P999</accession>
<dbReference type="Proteomes" id="UP001209878">
    <property type="component" value="Unassembled WGS sequence"/>
</dbReference>
<dbReference type="Gene3D" id="3.80.10.10">
    <property type="entry name" value="Ribonuclease Inhibitor"/>
    <property type="match status" value="1"/>
</dbReference>
<keyword evidence="1" id="KW-0433">Leucine-rich repeat</keyword>
<dbReference type="EMBL" id="JAODUO010000075">
    <property type="protein sequence ID" value="KAK2190578.1"/>
    <property type="molecule type" value="Genomic_DNA"/>
</dbReference>
<gene>
    <name evidence="4" type="ORF">NP493_75g03017</name>
</gene>
<organism evidence="4 5">
    <name type="scientific">Ridgeia piscesae</name>
    <name type="common">Tubeworm</name>
    <dbReference type="NCBI Taxonomy" id="27915"/>
    <lineage>
        <taxon>Eukaryota</taxon>
        <taxon>Metazoa</taxon>
        <taxon>Spiralia</taxon>
        <taxon>Lophotrochozoa</taxon>
        <taxon>Annelida</taxon>
        <taxon>Polychaeta</taxon>
        <taxon>Sedentaria</taxon>
        <taxon>Canalipalpata</taxon>
        <taxon>Sabellida</taxon>
        <taxon>Siboglinidae</taxon>
        <taxon>Ridgeia</taxon>
    </lineage>
</organism>
<sequence>MPHLTVIRNDTFAGLRMLVTVKMNGNFRLTEIEARAFGQADANQVVVANLSGNALTTLHASTLYWTDVDVLDLRDNPWRCDCHLAWVKRLSTEVASQIT</sequence>
<evidence type="ECO:0000256" key="3">
    <source>
        <dbReference type="ARBA" id="ARBA00022737"/>
    </source>
</evidence>
<dbReference type="PANTHER" id="PTHR24366:SF161">
    <property type="entry name" value="TIR DOMAIN-CONTAINING PROTEIN"/>
    <property type="match status" value="1"/>
</dbReference>
<proteinExistence type="predicted"/>
<keyword evidence="2" id="KW-0732">Signal</keyword>